<gene>
    <name evidence="2" type="ORF">DFH08DRAFT_958474</name>
</gene>
<proteinExistence type="predicted"/>
<dbReference type="AlphaFoldDB" id="A0AAD7A724"/>
<feature type="region of interest" description="Disordered" evidence="1">
    <location>
        <begin position="1"/>
        <end position="67"/>
    </location>
</feature>
<organism evidence="2 3">
    <name type="scientific">Mycena albidolilacea</name>
    <dbReference type="NCBI Taxonomy" id="1033008"/>
    <lineage>
        <taxon>Eukaryota</taxon>
        <taxon>Fungi</taxon>
        <taxon>Dikarya</taxon>
        <taxon>Basidiomycota</taxon>
        <taxon>Agaricomycotina</taxon>
        <taxon>Agaricomycetes</taxon>
        <taxon>Agaricomycetidae</taxon>
        <taxon>Agaricales</taxon>
        <taxon>Marasmiineae</taxon>
        <taxon>Mycenaceae</taxon>
        <taxon>Mycena</taxon>
    </lineage>
</organism>
<dbReference type="EMBL" id="JARIHO010000014">
    <property type="protein sequence ID" value="KAJ7350854.1"/>
    <property type="molecule type" value="Genomic_DNA"/>
</dbReference>
<feature type="region of interest" description="Disordered" evidence="1">
    <location>
        <begin position="225"/>
        <end position="244"/>
    </location>
</feature>
<keyword evidence="3" id="KW-1185">Reference proteome</keyword>
<evidence type="ECO:0000313" key="3">
    <source>
        <dbReference type="Proteomes" id="UP001218218"/>
    </source>
</evidence>
<accession>A0AAD7A724</accession>
<evidence type="ECO:0000313" key="2">
    <source>
        <dbReference type="EMBL" id="KAJ7350854.1"/>
    </source>
</evidence>
<name>A0AAD7A724_9AGAR</name>
<comment type="caution">
    <text evidence="2">The sequence shown here is derived from an EMBL/GenBank/DDBJ whole genome shotgun (WGS) entry which is preliminary data.</text>
</comment>
<protein>
    <submittedName>
        <fullName evidence="2">Uncharacterized protein</fullName>
    </submittedName>
</protein>
<feature type="compositionally biased region" description="Basic and acidic residues" evidence="1">
    <location>
        <begin position="32"/>
        <end position="43"/>
    </location>
</feature>
<sequence length="293" mass="31893">MLSVKESVQDKLKTAHTASNKGKKNNPQLKKPSKEKQPKEMTKKARKAPSINSKSAPRSVPTGGKKPADLQAEIAQALFITPEAPAEPMFEAEDLGTLIARLKKGYCDQCEKLGVTGVGGLDADREGEIEASTDLKNIWDTIQTKFPWYKQMHVLMGTSPVIARGTLSHSQLSVDLSVLDSKSERTRKIAVLDNEEEDESSSSSESAILGWVKTDEEDGDAISILSSSPAPVPLPQTPKTPAARVKAEPVPASAMCGTKHKLIQETVQDPVEQDQAQCLKMAQLREKEKLVWA</sequence>
<feature type="compositionally biased region" description="Polar residues" evidence="1">
    <location>
        <begin position="16"/>
        <end position="28"/>
    </location>
</feature>
<dbReference type="Proteomes" id="UP001218218">
    <property type="component" value="Unassembled WGS sequence"/>
</dbReference>
<reference evidence="2" key="1">
    <citation type="submission" date="2023-03" db="EMBL/GenBank/DDBJ databases">
        <title>Massive genome expansion in bonnet fungi (Mycena s.s.) driven by repeated elements and novel gene families across ecological guilds.</title>
        <authorList>
            <consortium name="Lawrence Berkeley National Laboratory"/>
            <person name="Harder C.B."/>
            <person name="Miyauchi S."/>
            <person name="Viragh M."/>
            <person name="Kuo A."/>
            <person name="Thoen E."/>
            <person name="Andreopoulos B."/>
            <person name="Lu D."/>
            <person name="Skrede I."/>
            <person name="Drula E."/>
            <person name="Henrissat B."/>
            <person name="Morin E."/>
            <person name="Kohler A."/>
            <person name="Barry K."/>
            <person name="LaButti K."/>
            <person name="Morin E."/>
            <person name="Salamov A."/>
            <person name="Lipzen A."/>
            <person name="Mereny Z."/>
            <person name="Hegedus B."/>
            <person name="Baldrian P."/>
            <person name="Stursova M."/>
            <person name="Weitz H."/>
            <person name="Taylor A."/>
            <person name="Grigoriev I.V."/>
            <person name="Nagy L.G."/>
            <person name="Martin F."/>
            <person name="Kauserud H."/>
        </authorList>
    </citation>
    <scope>NUCLEOTIDE SEQUENCE</scope>
    <source>
        <strain evidence="2">CBHHK002</strain>
    </source>
</reference>
<evidence type="ECO:0000256" key="1">
    <source>
        <dbReference type="SAM" id="MobiDB-lite"/>
    </source>
</evidence>